<evidence type="ECO:0000313" key="4">
    <source>
        <dbReference type="EMBL" id="PZG48856.1"/>
    </source>
</evidence>
<reference evidence="4 5" key="1">
    <citation type="submission" date="2018-01" db="EMBL/GenBank/DDBJ databases">
        <title>Draft genome sequence of Sphaerisporangium sp. 7K107.</title>
        <authorList>
            <person name="Sahin N."/>
            <person name="Saygin H."/>
            <person name="Ay H."/>
        </authorList>
    </citation>
    <scope>NUCLEOTIDE SEQUENCE [LARGE SCALE GENOMIC DNA]</scope>
    <source>
        <strain evidence="4 5">7K107</strain>
    </source>
</reference>
<keyword evidence="1" id="KW-0596">Phosphopantetheine</keyword>
<evidence type="ECO:0000313" key="5">
    <source>
        <dbReference type="Proteomes" id="UP000248544"/>
    </source>
</evidence>
<dbReference type="Proteomes" id="UP000248544">
    <property type="component" value="Unassembled WGS sequence"/>
</dbReference>
<comment type="caution">
    <text evidence="4">The sequence shown here is derived from an EMBL/GenBank/DDBJ whole genome shotgun (WGS) entry which is preliminary data.</text>
</comment>
<dbReference type="InterPro" id="IPR036736">
    <property type="entry name" value="ACP-like_sf"/>
</dbReference>
<organism evidence="4 5">
    <name type="scientific">Spongiactinospora gelatinilytica</name>
    <dbReference type="NCBI Taxonomy" id="2666298"/>
    <lineage>
        <taxon>Bacteria</taxon>
        <taxon>Bacillati</taxon>
        <taxon>Actinomycetota</taxon>
        <taxon>Actinomycetes</taxon>
        <taxon>Streptosporangiales</taxon>
        <taxon>Streptosporangiaceae</taxon>
        <taxon>Spongiactinospora</taxon>
    </lineage>
</organism>
<dbReference type="RefSeq" id="WP_111167310.1">
    <property type="nucleotide sequence ID" value="NZ_POUA01000074.1"/>
</dbReference>
<keyword evidence="2" id="KW-0597">Phosphoprotein</keyword>
<gene>
    <name evidence="4" type="ORF">C1I98_12310</name>
</gene>
<feature type="domain" description="Carrier" evidence="3">
    <location>
        <begin position="3"/>
        <end position="81"/>
    </location>
</feature>
<sequence>MLSAWDARFEGILRPYLPFLAPDEALSADAELRDLGLDSLGIVELLTSLEQVYEARFRDELLTVHTFATPARLWQALSAARGQKFDHATE</sequence>
<dbReference type="Pfam" id="PF00550">
    <property type="entry name" value="PP-binding"/>
    <property type="match status" value="1"/>
</dbReference>
<name>A0A2W2GGX4_9ACTN</name>
<proteinExistence type="predicted"/>
<dbReference type="InterPro" id="IPR006162">
    <property type="entry name" value="Ppantetheine_attach_site"/>
</dbReference>
<accession>A0A2W2GGX4</accession>
<evidence type="ECO:0000256" key="1">
    <source>
        <dbReference type="ARBA" id="ARBA00022450"/>
    </source>
</evidence>
<dbReference type="Gene3D" id="1.10.1200.10">
    <property type="entry name" value="ACP-like"/>
    <property type="match status" value="1"/>
</dbReference>
<protein>
    <submittedName>
        <fullName evidence="4">Phosphopantetheine-binding protein</fullName>
    </submittedName>
</protein>
<dbReference type="SUPFAM" id="SSF47336">
    <property type="entry name" value="ACP-like"/>
    <property type="match status" value="1"/>
</dbReference>
<evidence type="ECO:0000259" key="3">
    <source>
        <dbReference type="PROSITE" id="PS50075"/>
    </source>
</evidence>
<keyword evidence="5" id="KW-1185">Reference proteome</keyword>
<dbReference type="EMBL" id="POUA01000074">
    <property type="protein sequence ID" value="PZG48856.1"/>
    <property type="molecule type" value="Genomic_DNA"/>
</dbReference>
<evidence type="ECO:0000256" key="2">
    <source>
        <dbReference type="ARBA" id="ARBA00022553"/>
    </source>
</evidence>
<dbReference type="AlphaFoldDB" id="A0A2W2GGX4"/>
<dbReference type="InterPro" id="IPR009081">
    <property type="entry name" value="PP-bd_ACP"/>
</dbReference>
<dbReference type="PROSITE" id="PS50075">
    <property type="entry name" value="CARRIER"/>
    <property type="match status" value="1"/>
</dbReference>
<dbReference type="PROSITE" id="PS00012">
    <property type="entry name" value="PHOSPHOPANTETHEINE"/>
    <property type="match status" value="1"/>
</dbReference>